<keyword evidence="2" id="KW-1185">Reference proteome</keyword>
<dbReference type="InterPro" id="IPR036691">
    <property type="entry name" value="Endo/exonu/phosph_ase_sf"/>
</dbReference>
<dbReference type="AlphaFoldDB" id="A0A3R7PHD5"/>
<sequence length="454" mass="50369">MPGLSSLNNRLSILSANVRGLQTNLGDLTHSFVLPLRPDIIAPVETFLNHTVPDNFGRIGGYTKWYRKDRTQGTFGGIAVCFKSSLHVQPLQVEMPDHLELSFFKFWKKTRKKPLSCVFATDPKLFLQDHLDCSLHQHPQHDPSLRERHQHLGVARSTRRLAFTDHSGALQRNAARNWRAIRRIAPLLDAKGCYTLYHSQVTASNGVLSLGGGPAAPPLYLRLLDRVQNRAQRLSVTKNARWGATVTLSASSALARSCCSLCIYKVHRLRVPISRLCDLEPRAVATSIHGISSNRVVNSYSTLLQEPNFISAHFNQDIPGSAKHDGSANISATACPAYKLSRLLFTDGDPTILVNTCPPPHSLGTLVSPKPNNLLFYYLFSACPLPAPSLPSPFLLFPPLRSRSPLRPLPFLPSPLPSLPLPLPFLPCSFLPPFPPLAPRTKQKVPVHLWHKTR</sequence>
<dbReference type="EMBL" id="QCYY01002919">
    <property type="protein sequence ID" value="ROT66538.1"/>
    <property type="molecule type" value="Genomic_DNA"/>
</dbReference>
<proteinExistence type="predicted"/>
<dbReference type="SUPFAM" id="SSF56219">
    <property type="entry name" value="DNase I-like"/>
    <property type="match status" value="1"/>
</dbReference>
<accession>A0A3R7PHD5</accession>
<reference evidence="1 2" key="2">
    <citation type="submission" date="2019-01" db="EMBL/GenBank/DDBJ databases">
        <title>The decoding of complex shrimp genome reveals the adaptation for benthos swimmer, frequently molting mechanism and breeding impact on genome.</title>
        <authorList>
            <person name="Sun Y."/>
            <person name="Gao Y."/>
            <person name="Yu Y."/>
        </authorList>
    </citation>
    <scope>NUCLEOTIDE SEQUENCE [LARGE SCALE GENOMIC DNA]</scope>
    <source>
        <tissue evidence="1">Muscle</tissue>
    </source>
</reference>
<reference evidence="1 2" key="1">
    <citation type="submission" date="2018-04" db="EMBL/GenBank/DDBJ databases">
        <authorList>
            <person name="Zhang X."/>
            <person name="Yuan J."/>
            <person name="Li F."/>
            <person name="Xiang J."/>
        </authorList>
    </citation>
    <scope>NUCLEOTIDE SEQUENCE [LARGE SCALE GENOMIC DNA]</scope>
    <source>
        <tissue evidence="1">Muscle</tissue>
    </source>
</reference>
<comment type="caution">
    <text evidence="1">The sequence shown here is derived from an EMBL/GenBank/DDBJ whole genome shotgun (WGS) entry which is preliminary data.</text>
</comment>
<dbReference type="Proteomes" id="UP000283509">
    <property type="component" value="Unassembled WGS sequence"/>
</dbReference>
<gene>
    <name evidence="1" type="ORF">C7M84_015434</name>
</gene>
<evidence type="ECO:0000313" key="1">
    <source>
        <dbReference type="EMBL" id="ROT66538.1"/>
    </source>
</evidence>
<organism evidence="1 2">
    <name type="scientific">Penaeus vannamei</name>
    <name type="common">Whiteleg shrimp</name>
    <name type="synonym">Litopenaeus vannamei</name>
    <dbReference type="NCBI Taxonomy" id="6689"/>
    <lineage>
        <taxon>Eukaryota</taxon>
        <taxon>Metazoa</taxon>
        <taxon>Ecdysozoa</taxon>
        <taxon>Arthropoda</taxon>
        <taxon>Crustacea</taxon>
        <taxon>Multicrustacea</taxon>
        <taxon>Malacostraca</taxon>
        <taxon>Eumalacostraca</taxon>
        <taxon>Eucarida</taxon>
        <taxon>Decapoda</taxon>
        <taxon>Dendrobranchiata</taxon>
        <taxon>Penaeoidea</taxon>
        <taxon>Penaeidae</taxon>
        <taxon>Penaeus</taxon>
    </lineage>
</organism>
<dbReference type="OrthoDB" id="7480422at2759"/>
<name>A0A3R7PHD5_PENVA</name>
<evidence type="ECO:0000313" key="2">
    <source>
        <dbReference type="Proteomes" id="UP000283509"/>
    </source>
</evidence>
<protein>
    <submittedName>
        <fullName evidence="1">Uncharacterized protein</fullName>
    </submittedName>
</protein>